<name>A0A6C0L7J7_9ZZZZ</name>
<reference evidence="1" key="1">
    <citation type="journal article" date="2020" name="Nature">
        <title>Giant virus diversity and host interactions through global metagenomics.</title>
        <authorList>
            <person name="Schulz F."/>
            <person name="Roux S."/>
            <person name="Paez-Espino D."/>
            <person name="Jungbluth S."/>
            <person name="Walsh D.A."/>
            <person name="Denef V.J."/>
            <person name="McMahon K.D."/>
            <person name="Konstantinidis K.T."/>
            <person name="Eloe-Fadrosh E.A."/>
            <person name="Kyrpides N.C."/>
            <person name="Woyke T."/>
        </authorList>
    </citation>
    <scope>NUCLEOTIDE SEQUENCE</scope>
    <source>
        <strain evidence="1">GVMAG-M-3300027759-16</strain>
    </source>
</reference>
<evidence type="ECO:0000313" key="1">
    <source>
        <dbReference type="EMBL" id="QHU26347.1"/>
    </source>
</evidence>
<proteinExistence type="predicted"/>
<dbReference type="EMBL" id="MN740439">
    <property type="protein sequence ID" value="QHU26347.1"/>
    <property type="molecule type" value="Genomic_DNA"/>
</dbReference>
<protein>
    <submittedName>
        <fullName evidence="1">Uncharacterized protein</fullName>
    </submittedName>
</protein>
<dbReference type="AlphaFoldDB" id="A0A6C0L7J7"/>
<organism evidence="1">
    <name type="scientific">viral metagenome</name>
    <dbReference type="NCBI Taxonomy" id="1070528"/>
    <lineage>
        <taxon>unclassified sequences</taxon>
        <taxon>metagenomes</taxon>
        <taxon>organismal metagenomes</taxon>
    </lineage>
</organism>
<accession>A0A6C0L7J7</accession>
<sequence>MMKDGWVMKGDPFSAENAWVQIMMKYKETT</sequence>